<reference evidence="3" key="1">
    <citation type="submission" date="2019-12" db="UniProtKB">
        <authorList>
            <consortium name="WormBaseParasite"/>
        </authorList>
    </citation>
    <scope>IDENTIFICATION</scope>
</reference>
<keyword evidence="2" id="KW-1185">Reference proteome</keyword>
<organism evidence="2 3">
    <name type="scientific">Trichuris muris</name>
    <name type="common">Mouse whipworm</name>
    <dbReference type="NCBI Taxonomy" id="70415"/>
    <lineage>
        <taxon>Eukaryota</taxon>
        <taxon>Metazoa</taxon>
        <taxon>Ecdysozoa</taxon>
        <taxon>Nematoda</taxon>
        <taxon>Enoplea</taxon>
        <taxon>Dorylaimia</taxon>
        <taxon>Trichinellida</taxon>
        <taxon>Trichuridae</taxon>
        <taxon>Trichuris</taxon>
    </lineage>
</organism>
<feature type="compositionally biased region" description="Basic and acidic residues" evidence="1">
    <location>
        <begin position="288"/>
        <end position="298"/>
    </location>
</feature>
<evidence type="ECO:0000313" key="2">
    <source>
        <dbReference type="Proteomes" id="UP000046395"/>
    </source>
</evidence>
<dbReference type="WBParaSite" id="TMUE_3000012422.1">
    <property type="protein sequence ID" value="TMUE_3000012422.1"/>
    <property type="gene ID" value="WBGene00301560"/>
</dbReference>
<feature type="region of interest" description="Disordered" evidence="1">
    <location>
        <begin position="1"/>
        <end position="24"/>
    </location>
</feature>
<dbReference type="Proteomes" id="UP000046395">
    <property type="component" value="Unassembled WGS sequence"/>
</dbReference>
<sequence>MQRRRHALRDGKRKACNVAPPNGGKRDRRLLALAPFKGDIFWWAKCKVQRETAATSGGQTDQLLNGNQSKRAKQNGLRLAQQYRTCFPYLLINGPASESQTLTEGTLADEAASRRRGAPNARTLGGRRRKYLHTRRPASQIFAYASVGRRAFKIRTFERADGGSVGIQVRTFVGTVAAPAGSVARLLRPEAPPFQLRSARNACPRTNGAKSFGSPSCGSLPNGNQTFAPPPPPRRRKKPLNLLKVDRQWAPRHLPTATVDRRVNGPLSTFVDAATLHPSKGKQKVRRPQRDNARPPDTRCRRKLWRAACWTTFAGGRIPQQWSFLVGPTFGPRRARARAHQSSVRQTRTISNRKDIINTWPRRTLHFTCHCRPNKQSNSRPIPLIRHCAGAISFFNETCCAPIAWRPRGADGGGTARRIPEKAASRLCGDGWANEARLRREDVPPKGAVSMVRSIQRNVSASARIEVAPISGQRPPNGSLCKDNAKVAVNGAMI</sequence>
<proteinExistence type="predicted"/>
<feature type="compositionally biased region" description="Basic residues" evidence="1">
    <location>
        <begin position="1"/>
        <end position="15"/>
    </location>
</feature>
<feature type="region of interest" description="Disordered" evidence="1">
    <location>
        <begin position="274"/>
        <end position="298"/>
    </location>
</feature>
<accession>A0A5S6QZT5</accession>
<evidence type="ECO:0000313" key="3">
    <source>
        <dbReference type="WBParaSite" id="TMUE_3000012422.1"/>
    </source>
</evidence>
<feature type="compositionally biased region" description="Polar residues" evidence="1">
    <location>
        <begin position="213"/>
        <end position="227"/>
    </location>
</feature>
<dbReference type="AlphaFoldDB" id="A0A5S6QZT5"/>
<feature type="region of interest" description="Disordered" evidence="1">
    <location>
        <begin position="200"/>
        <end position="241"/>
    </location>
</feature>
<evidence type="ECO:0000256" key="1">
    <source>
        <dbReference type="SAM" id="MobiDB-lite"/>
    </source>
</evidence>
<feature type="region of interest" description="Disordered" evidence="1">
    <location>
        <begin position="101"/>
        <end position="123"/>
    </location>
</feature>
<protein>
    <submittedName>
        <fullName evidence="3">Uncharacterized protein</fullName>
    </submittedName>
</protein>
<name>A0A5S6QZT5_TRIMR</name>